<organism evidence="6 7">
    <name type="scientific">Streptomyces chilikensis</name>
    <dbReference type="NCBI Taxonomy" id="1194079"/>
    <lineage>
        <taxon>Bacteria</taxon>
        <taxon>Bacillati</taxon>
        <taxon>Actinomycetota</taxon>
        <taxon>Actinomycetes</taxon>
        <taxon>Kitasatosporales</taxon>
        <taxon>Streptomycetaceae</taxon>
        <taxon>Streptomyces</taxon>
    </lineage>
</organism>
<dbReference type="PANTHER" id="PTHR11712:SF336">
    <property type="entry name" value="3-OXOACYL-[ACYL-CARRIER-PROTEIN] SYNTHASE, MITOCHONDRIAL"/>
    <property type="match status" value="1"/>
</dbReference>
<keyword evidence="2 4" id="KW-0808">Transferase</keyword>
<dbReference type="PROSITE" id="PS00606">
    <property type="entry name" value="KS3_1"/>
    <property type="match status" value="1"/>
</dbReference>
<dbReference type="SUPFAM" id="SSF53901">
    <property type="entry name" value="Thiolase-like"/>
    <property type="match status" value="2"/>
</dbReference>
<keyword evidence="7" id="KW-1185">Reference proteome</keyword>
<evidence type="ECO:0000313" key="6">
    <source>
        <dbReference type="EMBL" id="MEU9576641.1"/>
    </source>
</evidence>
<reference evidence="6 7" key="1">
    <citation type="submission" date="2024-06" db="EMBL/GenBank/DDBJ databases">
        <title>The Natural Products Discovery Center: Release of the First 8490 Sequenced Strains for Exploring Actinobacteria Biosynthetic Diversity.</title>
        <authorList>
            <person name="Kalkreuter E."/>
            <person name="Kautsar S.A."/>
            <person name="Yang D."/>
            <person name="Bader C.D."/>
            <person name="Teijaro C.N."/>
            <person name="Fluegel L."/>
            <person name="Davis C.M."/>
            <person name="Simpson J.R."/>
            <person name="Lauterbach L."/>
            <person name="Steele A.D."/>
            <person name="Gui C."/>
            <person name="Meng S."/>
            <person name="Li G."/>
            <person name="Viehrig K."/>
            <person name="Ye F."/>
            <person name="Su P."/>
            <person name="Kiefer A.F."/>
            <person name="Nichols A."/>
            <person name="Cepeda A.J."/>
            <person name="Yan W."/>
            <person name="Fan B."/>
            <person name="Jiang Y."/>
            <person name="Adhikari A."/>
            <person name="Zheng C.-J."/>
            <person name="Schuster L."/>
            <person name="Cowan T.M."/>
            <person name="Smanski M.J."/>
            <person name="Chevrette M.G."/>
            <person name="De Carvalho L.P.S."/>
            <person name="Shen B."/>
        </authorList>
    </citation>
    <scope>NUCLEOTIDE SEQUENCE [LARGE SCALE GENOMIC DNA]</scope>
    <source>
        <strain evidence="6 7">NPDC048117</strain>
    </source>
</reference>
<dbReference type="EC" id="2.3.1.-" evidence="6"/>
<dbReference type="InterPro" id="IPR020841">
    <property type="entry name" value="PKS_Beta-ketoAc_synthase_dom"/>
</dbReference>
<comment type="caution">
    <text evidence="6">The sequence shown here is derived from an EMBL/GenBank/DDBJ whole genome shotgun (WGS) entry which is preliminary data.</text>
</comment>
<dbReference type="Pfam" id="PF02801">
    <property type="entry name" value="Ketoacyl-synt_C"/>
    <property type="match status" value="1"/>
</dbReference>
<dbReference type="PANTHER" id="PTHR11712">
    <property type="entry name" value="POLYKETIDE SYNTHASE-RELATED"/>
    <property type="match status" value="1"/>
</dbReference>
<evidence type="ECO:0000256" key="2">
    <source>
        <dbReference type="ARBA" id="ARBA00022679"/>
    </source>
</evidence>
<protein>
    <submittedName>
        <fullName evidence="6">Beta-ketoacyl-[acyl-carrier-protein] synthase family protein</fullName>
        <ecNumber evidence="6">2.3.1.-</ecNumber>
    </submittedName>
</protein>
<dbReference type="GO" id="GO:0016746">
    <property type="term" value="F:acyltransferase activity"/>
    <property type="evidence" value="ECO:0007669"/>
    <property type="project" value="UniProtKB-KW"/>
</dbReference>
<evidence type="ECO:0000259" key="5">
    <source>
        <dbReference type="PROSITE" id="PS52004"/>
    </source>
</evidence>
<dbReference type="InterPro" id="IPR018201">
    <property type="entry name" value="Ketoacyl_synth_AS"/>
</dbReference>
<name>A0ABV3EKG8_9ACTN</name>
<feature type="domain" description="Ketosynthase family 3 (KS3)" evidence="5">
    <location>
        <begin position="6"/>
        <end position="405"/>
    </location>
</feature>
<comment type="similarity">
    <text evidence="1 4">Belongs to the thiolase-like superfamily. Beta-ketoacyl-ACP synthases family.</text>
</comment>
<evidence type="ECO:0000256" key="4">
    <source>
        <dbReference type="RuleBase" id="RU003694"/>
    </source>
</evidence>
<sequence>MPETPVRRVVITGLGAVSPVGIGVSSFADAVRAGRVGIGPVHSFDATPFPSRKAAEVADFEPAAVLRNLDPDRWGRSALLAAAASRLAVEDSGIDSGTLSAGRAGSIMGTTSGESAVAQSLGGQWVTQGLKGLEPGLVGQLPAGQIAGAVNAELGLDGDAQTIPTACSASNYALGYAFDMVRSGEADLMLAGGADSVNRLTHAGFYALGAMAKDLPQPFDAGRSGIVTGEGGAALLLEPLDHALARGARIYAEVLGYAANCDAEHMVHPDATSIAACIRAAHRDAGVTPEQIDYICAHGTGTPTNDSTEIRAVRQVFGDRLPPISSIKSMLGHTMGAASGFGAIACCTALEQDFLPPTANLVETDPELGPGVDCVPGRGRDARVDIVQNHGFAFGGNNVITILGRYS</sequence>
<dbReference type="InterPro" id="IPR000794">
    <property type="entry name" value="Beta-ketoacyl_synthase"/>
</dbReference>
<dbReference type="Pfam" id="PF00109">
    <property type="entry name" value="ketoacyl-synt"/>
    <property type="match status" value="1"/>
</dbReference>
<accession>A0ABV3EKG8</accession>
<dbReference type="InterPro" id="IPR014031">
    <property type="entry name" value="Ketoacyl_synth_C"/>
</dbReference>
<keyword evidence="3 6" id="KW-0012">Acyltransferase</keyword>
<evidence type="ECO:0000256" key="3">
    <source>
        <dbReference type="ARBA" id="ARBA00023315"/>
    </source>
</evidence>
<gene>
    <name evidence="6" type="ORF">AB0D95_05075</name>
</gene>
<dbReference type="PROSITE" id="PS52004">
    <property type="entry name" value="KS3_2"/>
    <property type="match status" value="1"/>
</dbReference>
<proteinExistence type="inferred from homology"/>
<dbReference type="Gene3D" id="3.40.47.10">
    <property type="match status" value="2"/>
</dbReference>
<dbReference type="SMART" id="SM00825">
    <property type="entry name" value="PKS_KS"/>
    <property type="match status" value="1"/>
</dbReference>
<dbReference type="RefSeq" id="WP_206283075.1">
    <property type="nucleotide sequence ID" value="NZ_JBEZNA010000007.1"/>
</dbReference>
<dbReference type="InterPro" id="IPR016039">
    <property type="entry name" value="Thiolase-like"/>
</dbReference>
<dbReference type="InterPro" id="IPR014030">
    <property type="entry name" value="Ketoacyl_synth_N"/>
</dbReference>
<evidence type="ECO:0000256" key="1">
    <source>
        <dbReference type="ARBA" id="ARBA00008467"/>
    </source>
</evidence>
<dbReference type="Proteomes" id="UP001551584">
    <property type="component" value="Unassembled WGS sequence"/>
</dbReference>
<dbReference type="EMBL" id="JBEZNA010000007">
    <property type="protein sequence ID" value="MEU9576641.1"/>
    <property type="molecule type" value="Genomic_DNA"/>
</dbReference>
<evidence type="ECO:0000313" key="7">
    <source>
        <dbReference type="Proteomes" id="UP001551584"/>
    </source>
</evidence>
<dbReference type="CDD" id="cd00834">
    <property type="entry name" value="KAS_I_II"/>
    <property type="match status" value="1"/>
</dbReference>